<sequence length="80" mass="9158">MHNIMHRGLILPVYECTSKAEESCMHHLMTILERFSCGADIPVCRGGLVLQGYVISKWVQYFIQLQPSLLTGVYRSNEML</sequence>
<comment type="caution">
    <text evidence="1">The sequence shown here is derived from an EMBL/GenBank/DDBJ whole genome shotgun (WGS) entry which is preliminary data.</text>
</comment>
<dbReference type="Proteomes" id="UP000051836">
    <property type="component" value="Unassembled WGS sequence"/>
</dbReference>
<gene>
    <name evidence="1" type="ORF">AAES_154729</name>
</gene>
<keyword evidence="2" id="KW-1185">Reference proteome</keyword>
<accession>A0A0Q3PEJ3</accession>
<evidence type="ECO:0000313" key="1">
    <source>
        <dbReference type="EMBL" id="KQK74684.1"/>
    </source>
</evidence>
<evidence type="ECO:0000313" key="2">
    <source>
        <dbReference type="Proteomes" id="UP000051836"/>
    </source>
</evidence>
<organism evidence="1 2">
    <name type="scientific">Amazona aestiva</name>
    <name type="common">Blue-fronted Amazon parrot</name>
    <dbReference type="NCBI Taxonomy" id="12930"/>
    <lineage>
        <taxon>Eukaryota</taxon>
        <taxon>Metazoa</taxon>
        <taxon>Chordata</taxon>
        <taxon>Craniata</taxon>
        <taxon>Vertebrata</taxon>
        <taxon>Euteleostomi</taxon>
        <taxon>Archelosauria</taxon>
        <taxon>Archosauria</taxon>
        <taxon>Dinosauria</taxon>
        <taxon>Saurischia</taxon>
        <taxon>Theropoda</taxon>
        <taxon>Coelurosauria</taxon>
        <taxon>Aves</taxon>
        <taxon>Neognathae</taxon>
        <taxon>Neoaves</taxon>
        <taxon>Telluraves</taxon>
        <taxon>Australaves</taxon>
        <taxon>Psittaciformes</taxon>
        <taxon>Psittacidae</taxon>
        <taxon>Amazona</taxon>
    </lineage>
</organism>
<name>A0A0Q3PEJ3_AMAAE</name>
<proteinExistence type="predicted"/>
<protein>
    <submittedName>
        <fullName evidence="1">Uncharacterized protein</fullName>
    </submittedName>
</protein>
<dbReference type="AlphaFoldDB" id="A0A0Q3PEJ3"/>
<reference evidence="1 2" key="1">
    <citation type="submission" date="2015-10" db="EMBL/GenBank/DDBJ databases">
        <authorList>
            <person name="Gilbert D.G."/>
        </authorList>
    </citation>
    <scope>NUCLEOTIDE SEQUENCE [LARGE SCALE GENOMIC DNA]</scope>
    <source>
        <strain evidence="1">FVVF132</strain>
    </source>
</reference>
<dbReference type="EMBL" id="LMAW01003012">
    <property type="protein sequence ID" value="KQK74684.1"/>
    <property type="molecule type" value="Genomic_DNA"/>
</dbReference>